<reference evidence="2 3" key="1">
    <citation type="journal article" date="2024" name="Nat. Commun.">
        <title>Phylogenomics reveals the evolutionary origins of lichenization in chlorophyte algae.</title>
        <authorList>
            <person name="Puginier C."/>
            <person name="Libourel C."/>
            <person name="Otte J."/>
            <person name="Skaloud P."/>
            <person name="Haon M."/>
            <person name="Grisel S."/>
            <person name="Petersen M."/>
            <person name="Berrin J.G."/>
            <person name="Delaux P.M."/>
            <person name="Dal Grande F."/>
            <person name="Keller J."/>
        </authorList>
    </citation>
    <scope>NUCLEOTIDE SEQUENCE [LARGE SCALE GENOMIC DNA]</scope>
    <source>
        <strain evidence="2 3">SAG 2043</strain>
    </source>
</reference>
<evidence type="ECO:0000313" key="3">
    <source>
        <dbReference type="Proteomes" id="UP001489004"/>
    </source>
</evidence>
<organism evidence="2 3">
    <name type="scientific">[Myrmecia] bisecta</name>
    <dbReference type="NCBI Taxonomy" id="41462"/>
    <lineage>
        <taxon>Eukaryota</taxon>
        <taxon>Viridiplantae</taxon>
        <taxon>Chlorophyta</taxon>
        <taxon>core chlorophytes</taxon>
        <taxon>Trebouxiophyceae</taxon>
        <taxon>Trebouxiales</taxon>
        <taxon>Trebouxiaceae</taxon>
        <taxon>Myrmecia</taxon>
    </lineage>
</organism>
<protein>
    <recommendedName>
        <fullName evidence="1">Aminotransferase class V domain-containing protein</fullName>
    </recommendedName>
</protein>
<gene>
    <name evidence="2" type="ORF">WJX72_011013</name>
</gene>
<dbReference type="Gene3D" id="3.40.640.10">
    <property type="entry name" value="Type I PLP-dependent aspartate aminotransferase-like (Major domain)"/>
    <property type="match status" value="1"/>
</dbReference>
<dbReference type="PANTHER" id="PTHR14237:SF19">
    <property type="entry name" value="MITOCHONDRIAL AMIDOXIME REDUCING COMPONENT 1"/>
    <property type="match status" value="1"/>
</dbReference>
<dbReference type="SUPFAM" id="SSF53383">
    <property type="entry name" value="PLP-dependent transferases"/>
    <property type="match status" value="1"/>
</dbReference>
<sequence length="435" mass="47709">MGISWSCSVPQGLQHEVGDQTTKDGAFTDKLAALSEPGSRGSVADWIPDPKLATMEGSSIDQKQHSDFASLNEAALELRHSQYPELELQQHVYLDFTGGCLTSQQQVAEHLALLQSATAGNPHSASPSSELSTQWAQQARQQVLQFFNTDETQYRVVFTANASAALKLVGEGYPFCRRSTLLLCEDNHNSVNGIQCFARKRGAAVRQATLTSADLRLDAAQLLRQLRRNHRRGLFAYPAQSNVTGVKHSLGWIEVAHQHGWHVLLDAAALVPTSRLNLARHNPDFVACSFYKMFGWPTGVGCLLARPEALALLAGRPWYAGGTVEMVFPQTSRYVMHPEASNMRFEDGTINYLSLPAVTIGLKYLEGLGMEAIGGRVTCLTAWLLDQLRHLRHGNGAPLVRLPSKVRAKLTSKQALLLIQQSMKHNPDAAGVPED</sequence>
<keyword evidence="3" id="KW-1185">Reference proteome</keyword>
<dbReference type="Pfam" id="PF00266">
    <property type="entry name" value="Aminotran_5"/>
    <property type="match status" value="1"/>
</dbReference>
<name>A0AAW1PDF6_9CHLO</name>
<feature type="domain" description="Aminotransferase class V" evidence="1">
    <location>
        <begin position="92"/>
        <end position="392"/>
    </location>
</feature>
<proteinExistence type="predicted"/>
<evidence type="ECO:0000313" key="2">
    <source>
        <dbReference type="EMBL" id="KAK9807840.1"/>
    </source>
</evidence>
<dbReference type="PANTHER" id="PTHR14237">
    <property type="entry name" value="MOLYBDOPTERIN COFACTOR SULFURASE MOSC"/>
    <property type="match status" value="1"/>
</dbReference>
<dbReference type="InterPro" id="IPR015424">
    <property type="entry name" value="PyrdxlP-dep_Trfase"/>
</dbReference>
<dbReference type="EMBL" id="JALJOR010000012">
    <property type="protein sequence ID" value="KAK9807840.1"/>
    <property type="molecule type" value="Genomic_DNA"/>
</dbReference>
<dbReference type="InterPro" id="IPR015421">
    <property type="entry name" value="PyrdxlP-dep_Trfase_major"/>
</dbReference>
<dbReference type="Proteomes" id="UP001489004">
    <property type="component" value="Unassembled WGS sequence"/>
</dbReference>
<evidence type="ECO:0000259" key="1">
    <source>
        <dbReference type="Pfam" id="PF00266"/>
    </source>
</evidence>
<dbReference type="InterPro" id="IPR000192">
    <property type="entry name" value="Aminotrans_V_dom"/>
</dbReference>
<comment type="caution">
    <text evidence="2">The sequence shown here is derived from an EMBL/GenBank/DDBJ whole genome shotgun (WGS) entry which is preliminary data.</text>
</comment>
<accession>A0AAW1PDF6</accession>
<dbReference type="AlphaFoldDB" id="A0AAW1PDF6"/>